<dbReference type="SUPFAM" id="SSF52540">
    <property type="entry name" value="P-loop containing nucleoside triphosphate hydrolases"/>
    <property type="match status" value="1"/>
</dbReference>
<dbReference type="GO" id="GO:0046403">
    <property type="term" value="F:polynucleotide 3'-phosphatase activity"/>
    <property type="evidence" value="ECO:0007669"/>
    <property type="project" value="TreeGrafter"/>
</dbReference>
<dbReference type="PANTHER" id="PTHR12083">
    <property type="entry name" value="BIFUNCTIONAL POLYNUCLEOTIDE PHOSPHATASE/KINASE"/>
    <property type="match status" value="1"/>
</dbReference>
<organism evidence="2 3">
    <name type="scientific">Favolaschia claudopus</name>
    <dbReference type="NCBI Taxonomy" id="2862362"/>
    <lineage>
        <taxon>Eukaryota</taxon>
        <taxon>Fungi</taxon>
        <taxon>Dikarya</taxon>
        <taxon>Basidiomycota</taxon>
        <taxon>Agaricomycotina</taxon>
        <taxon>Agaricomycetes</taxon>
        <taxon>Agaricomycetidae</taxon>
        <taxon>Agaricales</taxon>
        <taxon>Marasmiineae</taxon>
        <taxon>Mycenaceae</taxon>
        <taxon>Favolaschia</taxon>
    </lineage>
</organism>
<gene>
    <name evidence="2" type="ORF">R3P38DRAFT_2923176</name>
</gene>
<dbReference type="PANTHER" id="PTHR12083:SF9">
    <property type="entry name" value="BIFUNCTIONAL POLYNUCLEOTIDE PHOSPHATASE_KINASE"/>
    <property type="match status" value="1"/>
</dbReference>
<protein>
    <submittedName>
        <fullName evidence="2">P-loop containing nucleoside triphosphate hydrolase protein</fullName>
    </submittedName>
</protein>
<feature type="compositionally biased region" description="Polar residues" evidence="1">
    <location>
        <begin position="223"/>
        <end position="236"/>
    </location>
</feature>
<dbReference type="GO" id="GO:0006281">
    <property type="term" value="P:DNA repair"/>
    <property type="evidence" value="ECO:0007669"/>
    <property type="project" value="TreeGrafter"/>
</dbReference>
<evidence type="ECO:0000256" key="1">
    <source>
        <dbReference type="SAM" id="MobiDB-lite"/>
    </source>
</evidence>
<dbReference type="AlphaFoldDB" id="A0AAW0BWV6"/>
<dbReference type="GO" id="GO:0003690">
    <property type="term" value="F:double-stranded DNA binding"/>
    <property type="evidence" value="ECO:0007669"/>
    <property type="project" value="TreeGrafter"/>
</dbReference>
<reference evidence="2 3" key="1">
    <citation type="journal article" date="2024" name="J Genomics">
        <title>Draft genome sequencing and assembly of Favolaschia claudopus CIRM-BRFM 2984 isolated from oak limbs.</title>
        <authorList>
            <person name="Navarro D."/>
            <person name="Drula E."/>
            <person name="Chaduli D."/>
            <person name="Cazenave R."/>
            <person name="Ahrendt S."/>
            <person name="Wang J."/>
            <person name="Lipzen A."/>
            <person name="Daum C."/>
            <person name="Barry K."/>
            <person name="Grigoriev I.V."/>
            <person name="Favel A."/>
            <person name="Rosso M.N."/>
            <person name="Martin F."/>
        </authorList>
    </citation>
    <scope>NUCLEOTIDE SEQUENCE [LARGE SCALE GENOMIC DNA]</scope>
    <source>
        <strain evidence="2 3">CIRM-BRFM 2984</strain>
    </source>
</reference>
<evidence type="ECO:0000313" key="3">
    <source>
        <dbReference type="Proteomes" id="UP001362999"/>
    </source>
</evidence>
<dbReference type="GO" id="GO:0046404">
    <property type="term" value="F:ATP-dependent polydeoxyribonucleotide 5'-hydroxyl-kinase activity"/>
    <property type="evidence" value="ECO:0007669"/>
    <property type="project" value="TreeGrafter"/>
</dbReference>
<accession>A0AAW0BWV6</accession>
<dbReference type="Gene3D" id="3.40.50.300">
    <property type="entry name" value="P-loop containing nucleotide triphosphate hydrolases"/>
    <property type="match status" value="1"/>
</dbReference>
<name>A0AAW0BWV6_9AGAR</name>
<evidence type="ECO:0000313" key="2">
    <source>
        <dbReference type="EMBL" id="KAK7031374.1"/>
    </source>
</evidence>
<keyword evidence="3" id="KW-1185">Reference proteome</keyword>
<dbReference type="InterPro" id="IPR027417">
    <property type="entry name" value="P-loop_NTPase"/>
</dbReference>
<proteinExistence type="predicted"/>
<feature type="region of interest" description="Disordered" evidence="1">
    <location>
        <begin position="178"/>
        <end position="278"/>
    </location>
</feature>
<sequence>MSEPPQSPIPAGKQVVLILVGLIGSGKSTFAQALQEHFPEIRRCNQDDLGDRRAVEHQARLSLQNGSSVCIDRTNFDASQRAHWIRIAREFSGTLVWVLVFDTPKDICASRLQTRTGHPTIASPQDGLEILDRFSSLYRPPSAAEGYDRILYLQPSEQEMVYSPSSLTAILQRVRDASPPVGLPASPPPSTRGSPYLRGASFRWNRGRGRGGRNVNYTGHGGASNSPAQDINSWRTSPGHRTFEAESTSRDAASAPDIRLVGASHLSASTATEGPSNA</sequence>
<feature type="compositionally biased region" description="Polar residues" evidence="1">
    <location>
        <begin position="266"/>
        <end position="278"/>
    </location>
</feature>
<feature type="compositionally biased region" description="Pro residues" evidence="1">
    <location>
        <begin position="181"/>
        <end position="190"/>
    </location>
</feature>
<dbReference type="EMBL" id="JAWWNJ010000024">
    <property type="protein sequence ID" value="KAK7031374.1"/>
    <property type="molecule type" value="Genomic_DNA"/>
</dbReference>
<dbReference type="Proteomes" id="UP001362999">
    <property type="component" value="Unassembled WGS sequence"/>
</dbReference>
<comment type="caution">
    <text evidence="2">The sequence shown here is derived from an EMBL/GenBank/DDBJ whole genome shotgun (WGS) entry which is preliminary data.</text>
</comment>
<keyword evidence="2" id="KW-0378">Hydrolase</keyword>
<dbReference type="Pfam" id="PF13671">
    <property type="entry name" value="AAA_33"/>
    <property type="match status" value="1"/>
</dbReference>